<dbReference type="STRING" id="402385.SAMN05421848_3316"/>
<organism evidence="1 2">
    <name type="scientific">Kushneria avicenniae</name>
    <dbReference type="NCBI Taxonomy" id="402385"/>
    <lineage>
        <taxon>Bacteria</taxon>
        <taxon>Pseudomonadati</taxon>
        <taxon>Pseudomonadota</taxon>
        <taxon>Gammaproteobacteria</taxon>
        <taxon>Oceanospirillales</taxon>
        <taxon>Halomonadaceae</taxon>
        <taxon>Kushneria</taxon>
    </lineage>
</organism>
<dbReference type="Proteomes" id="UP000199046">
    <property type="component" value="Unassembled WGS sequence"/>
</dbReference>
<dbReference type="EMBL" id="FOLY01000011">
    <property type="protein sequence ID" value="SFC92292.1"/>
    <property type="molecule type" value="Genomic_DNA"/>
</dbReference>
<proteinExistence type="predicted"/>
<protein>
    <recommendedName>
        <fullName evidence="3">DUF4123 domain-containing protein</fullName>
    </recommendedName>
</protein>
<gene>
    <name evidence="1" type="ORF">SAMN05421848_3316</name>
</gene>
<sequence length="190" mass="22095">MSRFCLFSVPKRQTRYCRYFDPRIMTHLRWILTNGQLHSLLGHIQHWELMDSNGQWILTSPPESSAGRMMRLALDEQQHRYLEILPAIRECLKHWRTSYPDRLRDDTEAGPYLASRLDHACTQGLEDIKDQLALVLHEVLVHPDITDHPKIAAVITSARSGTSYQKATAHWSAKDWQIIRTRLNAKDNVS</sequence>
<evidence type="ECO:0008006" key="3">
    <source>
        <dbReference type="Google" id="ProtNLM"/>
    </source>
</evidence>
<evidence type="ECO:0000313" key="2">
    <source>
        <dbReference type="Proteomes" id="UP000199046"/>
    </source>
</evidence>
<dbReference type="AlphaFoldDB" id="A0A1I1N524"/>
<keyword evidence="2" id="KW-1185">Reference proteome</keyword>
<reference evidence="2" key="1">
    <citation type="submission" date="2016-10" db="EMBL/GenBank/DDBJ databases">
        <authorList>
            <person name="Varghese N."/>
            <person name="Submissions S."/>
        </authorList>
    </citation>
    <scope>NUCLEOTIDE SEQUENCE [LARGE SCALE GENOMIC DNA]</scope>
    <source>
        <strain evidence="2">DSM 23439</strain>
    </source>
</reference>
<name>A0A1I1N524_9GAMM</name>
<evidence type="ECO:0000313" key="1">
    <source>
        <dbReference type="EMBL" id="SFC92292.1"/>
    </source>
</evidence>
<accession>A0A1I1N524</accession>